<dbReference type="CDD" id="cd06579">
    <property type="entry name" value="TM_PBP1_transp_AraH_like"/>
    <property type="match status" value="1"/>
</dbReference>
<comment type="caution">
    <text evidence="9">The sequence shown here is derived from an EMBL/GenBank/DDBJ whole genome shotgun (WGS) entry which is preliminary data.</text>
</comment>
<evidence type="ECO:0000256" key="1">
    <source>
        <dbReference type="ARBA" id="ARBA00004651"/>
    </source>
</evidence>
<dbReference type="PANTHER" id="PTHR32196">
    <property type="entry name" value="ABC TRANSPORTER PERMEASE PROTEIN YPHD-RELATED-RELATED"/>
    <property type="match status" value="1"/>
</dbReference>
<dbReference type="Pfam" id="PF02653">
    <property type="entry name" value="BPD_transp_2"/>
    <property type="match status" value="1"/>
</dbReference>
<sequence length="316" mass="32954">MTARLSSDAMRLAIPALSLTLLLAAVFWLQPRAMSYVGLNLLFNLAVPIALATIAQMLVMAVNDLDLSMGTFVSFVACVSATFLRDDPATGILILAGAIAAYAGLGVIIYLRDLPSIVVTLGMSFAWGGLAVLLLPAPGGQAPDWVRSLMTVKPPLAPMAIVASIIIAAVAHLLVMRSSLGVLIRGIGGNQRSVERAGWSIVGARAIAYGLAGFFAVLAGIALVGLTTSADANIALRYTLLSIAGVILGGGEFIGGRVSPVGAVIGALTLTLAGSFLSFLRISPDWQIGAQGAILIIVLALRLMLNRLEKREKRRR</sequence>
<dbReference type="AlphaFoldDB" id="A0A246DRY4"/>
<reference evidence="9 10" key="1">
    <citation type="submission" date="2017-03" db="EMBL/GenBank/DDBJ databases">
        <title>Genome of strain Rhizobium sp. CNPSo 668.</title>
        <authorList>
            <person name="Ribeiro R."/>
        </authorList>
    </citation>
    <scope>NUCLEOTIDE SEQUENCE [LARGE SCALE GENOMIC DNA]</scope>
    <source>
        <strain evidence="9 10">CNPSo 668</strain>
    </source>
</reference>
<protein>
    <submittedName>
        <fullName evidence="9">ABC transporter permease</fullName>
    </submittedName>
</protein>
<dbReference type="GO" id="GO:0022857">
    <property type="term" value="F:transmembrane transporter activity"/>
    <property type="evidence" value="ECO:0007669"/>
    <property type="project" value="InterPro"/>
</dbReference>
<feature type="transmembrane region" description="Helical" evidence="8">
    <location>
        <begin position="41"/>
        <end position="60"/>
    </location>
</feature>
<feature type="transmembrane region" description="Helical" evidence="8">
    <location>
        <begin position="90"/>
        <end position="111"/>
    </location>
</feature>
<feature type="transmembrane region" description="Helical" evidence="8">
    <location>
        <begin position="261"/>
        <end position="280"/>
    </location>
</feature>
<dbReference type="PANTHER" id="PTHR32196:SF21">
    <property type="entry name" value="ABC TRANSPORTER PERMEASE PROTEIN YPHD-RELATED"/>
    <property type="match status" value="1"/>
</dbReference>
<keyword evidence="2" id="KW-0813">Transport</keyword>
<evidence type="ECO:0000256" key="3">
    <source>
        <dbReference type="ARBA" id="ARBA00022475"/>
    </source>
</evidence>
<evidence type="ECO:0000256" key="4">
    <source>
        <dbReference type="ARBA" id="ARBA00022519"/>
    </source>
</evidence>
<feature type="transmembrane region" description="Helical" evidence="8">
    <location>
        <begin position="286"/>
        <end position="305"/>
    </location>
</feature>
<evidence type="ECO:0000256" key="5">
    <source>
        <dbReference type="ARBA" id="ARBA00022692"/>
    </source>
</evidence>
<dbReference type="EMBL" id="MXPU01000018">
    <property type="protein sequence ID" value="OWO92249.1"/>
    <property type="molecule type" value="Genomic_DNA"/>
</dbReference>
<keyword evidence="4" id="KW-0997">Cell inner membrane</keyword>
<evidence type="ECO:0000256" key="8">
    <source>
        <dbReference type="SAM" id="Phobius"/>
    </source>
</evidence>
<keyword evidence="7 8" id="KW-0472">Membrane</keyword>
<evidence type="ECO:0000313" key="10">
    <source>
        <dbReference type="Proteomes" id="UP000197269"/>
    </source>
</evidence>
<keyword evidence="6 8" id="KW-1133">Transmembrane helix</keyword>
<dbReference type="Proteomes" id="UP000197269">
    <property type="component" value="Unassembled WGS sequence"/>
</dbReference>
<evidence type="ECO:0000313" key="9">
    <source>
        <dbReference type="EMBL" id="OWO92249.1"/>
    </source>
</evidence>
<name>A0A246DRY4_9HYPH</name>
<feature type="transmembrane region" description="Helical" evidence="8">
    <location>
        <begin position="12"/>
        <end position="29"/>
    </location>
</feature>
<evidence type="ECO:0000256" key="6">
    <source>
        <dbReference type="ARBA" id="ARBA00022989"/>
    </source>
</evidence>
<dbReference type="GO" id="GO:0005886">
    <property type="term" value="C:plasma membrane"/>
    <property type="evidence" value="ECO:0007669"/>
    <property type="project" value="UniProtKB-SubCell"/>
</dbReference>
<feature type="transmembrane region" description="Helical" evidence="8">
    <location>
        <begin position="118"/>
        <end position="136"/>
    </location>
</feature>
<feature type="transmembrane region" description="Helical" evidence="8">
    <location>
        <begin position="156"/>
        <end position="175"/>
    </location>
</feature>
<organism evidence="9 10">
    <name type="scientific">Rhizobium esperanzae</name>
    <dbReference type="NCBI Taxonomy" id="1967781"/>
    <lineage>
        <taxon>Bacteria</taxon>
        <taxon>Pseudomonadati</taxon>
        <taxon>Pseudomonadota</taxon>
        <taxon>Alphaproteobacteria</taxon>
        <taxon>Hyphomicrobiales</taxon>
        <taxon>Rhizobiaceae</taxon>
        <taxon>Rhizobium/Agrobacterium group</taxon>
        <taxon>Rhizobium</taxon>
    </lineage>
</organism>
<dbReference type="InterPro" id="IPR001851">
    <property type="entry name" value="ABC_transp_permease"/>
</dbReference>
<evidence type="ECO:0000256" key="7">
    <source>
        <dbReference type="ARBA" id="ARBA00023136"/>
    </source>
</evidence>
<proteinExistence type="predicted"/>
<accession>A0A246DRY4</accession>
<comment type="subcellular location">
    <subcellularLocation>
        <location evidence="1">Cell membrane</location>
        <topology evidence="1">Multi-pass membrane protein</topology>
    </subcellularLocation>
</comment>
<evidence type="ECO:0000256" key="2">
    <source>
        <dbReference type="ARBA" id="ARBA00022448"/>
    </source>
</evidence>
<keyword evidence="5 8" id="KW-0812">Transmembrane</keyword>
<gene>
    <name evidence="9" type="ORF">B5E41_23700</name>
</gene>
<keyword evidence="3" id="KW-1003">Cell membrane</keyword>
<feature type="transmembrane region" description="Helical" evidence="8">
    <location>
        <begin position="234"/>
        <end position="254"/>
    </location>
</feature>
<feature type="transmembrane region" description="Helical" evidence="8">
    <location>
        <begin position="206"/>
        <end position="228"/>
    </location>
</feature>
<dbReference type="RefSeq" id="WP_088396312.1">
    <property type="nucleotide sequence ID" value="NZ_MXPU01000018.1"/>
</dbReference>